<sequence>MPPDYSGQNLRGRSFKGQDLTGANFSKADIRGANFTNSILKGANFAGAKAGLQQPWTNELLTAGIIILAISRYFSLFIGILIASIVNPDNREYFIAGIVSLIILTVFCIVTVNKGLTAGLVVLFVAVAVAGAGTGAKALALALAGYGDRTGAGALAVVLALAVAGALAVAVAVAVAVAGALARDGATTVAGTVGGALAAVGAAAGALAGAGVGALALALVFTLFSAYIGWRSLTGNGKDAWIRSFAVTIAATDGTSFFGSNLTDADFTGATLKNTDFRKANLTRTRFYEAKKLDFARVGDSILAKQDILNLLITLNGRNKLYIGANLKGANLIGADLKEANFKNADITSATLEGACLEWANLTLSQAVGTDFTRAQMTGGCIEAWNIESTTKLNNVDCRFIYLLEKPKPGTDDRERRPSSGDFQKGEFTKLFEEVLNTVDLIFRDGIDWKAFFTAFKKVQVQNEDTELVIQSIENKGDGVVVIKIKVPDGTDKEKIHNNSMQNYQLALQFVEEKYKVQLQAKDHEITIYRQQSADMKEIIGLLANKSINVQVDNKVENKAMNNSSDSSRKFENSGTINNSPINLGEISGTVTNTINELSPAPAPEKPGIKELLTQLQAAIEAETDLSEEDKAEALEQVQTLAEAGKNPQAEPTQKAAKTAVKILKGTITGLPATATLVEAVSKLLPLISKFLGLG</sequence>
<dbReference type="Gene3D" id="2.160.20.80">
    <property type="entry name" value="E3 ubiquitin-protein ligase SopA"/>
    <property type="match status" value="3"/>
</dbReference>
<proteinExistence type="predicted"/>
<keyword evidence="1" id="KW-0812">Transmembrane</keyword>
<protein>
    <submittedName>
        <fullName evidence="2">Pentapeptide repeat-containing protein</fullName>
    </submittedName>
</protein>
<comment type="caution">
    <text evidence="2">The sequence shown here is derived from an EMBL/GenBank/DDBJ whole genome shotgun (WGS) entry which is preliminary data.</text>
</comment>
<organism evidence="2 3">
    <name type="scientific">Anabaena azotica FACHB-119</name>
    <dbReference type="NCBI Taxonomy" id="947527"/>
    <lineage>
        <taxon>Bacteria</taxon>
        <taxon>Bacillati</taxon>
        <taxon>Cyanobacteriota</taxon>
        <taxon>Cyanophyceae</taxon>
        <taxon>Nostocales</taxon>
        <taxon>Nostocaceae</taxon>
        <taxon>Anabaena</taxon>
        <taxon>Anabaena azotica</taxon>
    </lineage>
</organism>
<dbReference type="InterPro" id="IPR001646">
    <property type="entry name" value="5peptide_repeat"/>
</dbReference>
<feature type="transmembrane region" description="Helical" evidence="1">
    <location>
        <begin position="118"/>
        <end position="143"/>
    </location>
</feature>
<evidence type="ECO:0000313" key="2">
    <source>
        <dbReference type="EMBL" id="MBD2504323.1"/>
    </source>
</evidence>
<dbReference type="RefSeq" id="WP_190477994.1">
    <property type="nucleotide sequence ID" value="NZ_JACJSG010000048.1"/>
</dbReference>
<reference evidence="2 3" key="1">
    <citation type="journal article" date="2020" name="ISME J.">
        <title>Comparative genomics reveals insights into cyanobacterial evolution and habitat adaptation.</title>
        <authorList>
            <person name="Chen M.Y."/>
            <person name="Teng W.K."/>
            <person name="Zhao L."/>
            <person name="Hu C.X."/>
            <person name="Zhou Y.K."/>
            <person name="Han B.P."/>
            <person name="Song L.R."/>
            <person name="Shu W.S."/>
        </authorList>
    </citation>
    <scope>NUCLEOTIDE SEQUENCE [LARGE SCALE GENOMIC DNA]</scope>
    <source>
        <strain evidence="2 3">FACHB-119</strain>
    </source>
</reference>
<dbReference type="PANTHER" id="PTHR14136:SF17">
    <property type="entry name" value="BTB_POZ DOMAIN-CONTAINING PROTEIN KCTD9"/>
    <property type="match status" value="1"/>
</dbReference>
<keyword evidence="1" id="KW-0472">Membrane</keyword>
<feature type="transmembrane region" description="Helical" evidence="1">
    <location>
        <begin position="60"/>
        <end position="86"/>
    </location>
</feature>
<feature type="transmembrane region" description="Helical" evidence="1">
    <location>
        <begin position="155"/>
        <end position="182"/>
    </location>
</feature>
<feature type="transmembrane region" description="Helical" evidence="1">
    <location>
        <begin position="93"/>
        <end position="112"/>
    </location>
</feature>
<evidence type="ECO:0000256" key="1">
    <source>
        <dbReference type="SAM" id="Phobius"/>
    </source>
</evidence>
<dbReference type="SUPFAM" id="SSF141571">
    <property type="entry name" value="Pentapeptide repeat-like"/>
    <property type="match status" value="2"/>
</dbReference>
<dbReference type="Pfam" id="PF00805">
    <property type="entry name" value="Pentapeptide"/>
    <property type="match status" value="3"/>
</dbReference>
<evidence type="ECO:0000313" key="3">
    <source>
        <dbReference type="Proteomes" id="UP000661112"/>
    </source>
</evidence>
<gene>
    <name evidence="2" type="ORF">H6G83_27565</name>
</gene>
<dbReference type="InterPro" id="IPR051082">
    <property type="entry name" value="Pentapeptide-BTB/POZ_domain"/>
</dbReference>
<dbReference type="EMBL" id="JACJSG010000048">
    <property type="protein sequence ID" value="MBD2504323.1"/>
    <property type="molecule type" value="Genomic_DNA"/>
</dbReference>
<keyword evidence="3" id="KW-1185">Reference proteome</keyword>
<keyword evidence="1" id="KW-1133">Transmembrane helix</keyword>
<name>A0ABR8DF49_9NOST</name>
<dbReference type="PANTHER" id="PTHR14136">
    <property type="entry name" value="BTB_POZ DOMAIN-CONTAINING PROTEIN KCTD9"/>
    <property type="match status" value="1"/>
</dbReference>
<dbReference type="Proteomes" id="UP000661112">
    <property type="component" value="Unassembled WGS sequence"/>
</dbReference>
<accession>A0ABR8DF49</accession>
<feature type="transmembrane region" description="Helical" evidence="1">
    <location>
        <begin position="202"/>
        <end position="228"/>
    </location>
</feature>